<feature type="transmembrane region" description="Helical" evidence="1">
    <location>
        <begin position="50"/>
        <end position="73"/>
    </location>
</feature>
<evidence type="ECO:0000313" key="4">
    <source>
        <dbReference type="EMBL" id="TDL04483.1"/>
    </source>
</evidence>
<dbReference type="Proteomes" id="UP000294952">
    <property type="component" value="Unassembled WGS sequence"/>
</dbReference>
<evidence type="ECO:0000313" key="3">
    <source>
        <dbReference type="EMBL" id="KMO75609.1"/>
    </source>
</evidence>
<evidence type="ECO:0000313" key="6">
    <source>
        <dbReference type="Proteomes" id="UP000036313"/>
    </source>
</evidence>
<dbReference type="AlphaFoldDB" id="A0A0J6VZQ9"/>
<organism evidence="3 6">
    <name type="scientific">Mycolicibacterium obuense</name>
    <dbReference type="NCBI Taxonomy" id="1807"/>
    <lineage>
        <taxon>Bacteria</taxon>
        <taxon>Bacillati</taxon>
        <taxon>Actinomycetota</taxon>
        <taxon>Actinomycetes</taxon>
        <taxon>Mycobacteriales</taxon>
        <taxon>Mycobacteriaceae</taxon>
        <taxon>Mycolicibacterium</taxon>
    </lineage>
</organism>
<evidence type="ECO:0000256" key="1">
    <source>
        <dbReference type="SAM" id="Phobius"/>
    </source>
</evidence>
<gene>
    <name evidence="4" type="ORF">EUA04_22150</name>
    <name evidence="3" type="ORF">MOBUDSM44075_02978</name>
    <name evidence="2" type="ORF">WN67_11205</name>
</gene>
<sequence length="155" mass="16169">MADKPKYMAVQGAALIVAVALTVIGVLGFIPGITSGIDRLTWAGQQSGALLFGMFLVSVLLNVVHIVVGVAGFAGARSYAAARAYLLGGGLIYLGLWLYGLLVERGSNAHVIPLNGADNWLHAGIGAVMVLLAVTLAGQHDPTKRRSRVRRAASH</sequence>
<keyword evidence="1" id="KW-1133">Transmembrane helix</keyword>
<dbReference type="EMBL" id="LAUZ02000039">
    <property type="protein sequence ID" value="KKF01911.1"/>
    <property type="molecule type" value="Genomic_DNA"/>
</dbReference>
<feature type="transmembrane region" description="Helical" evidence="1">
    <location>
        <begin position="12"/>
        <end position="30"/>
    </location>
</feature>
<dbReference type="OrthoDB" id="572373at2"/>
<proteinExistence type="predicted"/>
<evidence type="ECO:0000313" key="2">
    <source>
        <dbReference type="EMBL" id="KKF01911.1"/>
    </source>
</evidence>
<protein>
    <submittedName>
        <fullName evidence="4">DUF4383 domain-containing protein</fullName>
    </submittedName>
    <submittedName>
        <fullName evidence="2">Membrane protein</fullName>
    </submittedName>
</protein>
<dbReference type="Proteomes" id="UP000034150">
    <property type="component" value="Unassembled WGS sequence"/>
</dbReference>
<dbReference type="EMBL" id="JYNU01000016">
    <property type="protein sequence ID" value="KMO75609.1"/>
    <property type="molecule type" value="Genomic_DNA"/>
</dbReference>
<dbReference type="STRING" id="1807.MOBUDSM44075_02978"/>
<dbReference type="RefSeq" id="WP_046363133.1">
    <property type="nucleotide sequence ID" value="NZ_CALTXN010000015.1"/>
</dbReference>
<evidence type="ECO:0000313" key="5">
    <source>
        <dbReference type="Proteomes" id="UP000034150"/>
    </source>
</evidence>
<evidence type="ECO:0000313" key="7">
    <source>
        <dbReference type="Proteomes" id="UP000294952"/>
    </source>
</evidence>
<accession>A0A0J6VZQ9</accession>
<dbReference type="Proteomes" id="UP000036313">
    <property type="component" value="Unassembled WGS sequence"/>
</dbReference>
<keyword evidence="5" id="KW-1185">Reference proteome</keyword>
<dbReference type="EMBL" id="SDLP01000008">
    <property type="protein sequence ID" value="TDL04483.1"/>
    <property type="molecule type" value="Genomic_DNA"/>
</dbReference>
<feature type="transmembrane region" description="Helical" evidence="1">
    <location>
        <begin position="120"/>
        <end position="138"/>
    </location>
</feature>
<reference evidence="2 5" key="2">
    <citation type="submission" date="2015-04" db="EMBL/GenBank/DDBJ databases">
        <title>Genome sequence of Mycobacterium obuense UC1.</title>
        <authorList>
            <person name="Greninger A.L."/>
            <person name="Cunningham G."/>
            <person name="Chiu C.Y."/>
            <person name="Miller S."/>
        </authorList>
    </citation>
    <scope>NUCLEOTIDE SEQUENCE [LARGE SCALE GENOMIC DNA]</scope>
    <source>
        <strain evidence="2 5">UC1</strain>
    </source>
</reference>
<dbReference type="PATRIC" id="fig|1807.13.peg.3418"/>
<dbReference type="Pfam" id="PF14325">
    <property type="entry name" value="DUF4383"/>
    <property type="match status" value="1"/>
</dbReference>
<feature type="transmembrane region" description="Helical" evidence="1">
    <location>
        <begin position="80"/>
        <end position="100"/>
    </location>
</feature>
<reference evidence="4 7" key="3">
    <citation type="submission" date="2019-01" db="EMBL/GenBank/DDBJ databases">
        <title>High-quality-draft genome sequences of five non-tuberculosis mycobacteriaceae isolated from a nosocomial environment.</title>
        <authorList>
            <person name="Tiago I."/>
            <person name="Alarico S."/>
            <person name="Pereira S.G."/>
            <person name="Coelho C."/>
            <person name="Maranha A."/>
            <person name="Empadinhas N."/>
        </authorList>
    </citation>
    <scope>NUCLEOTIDE SEQUENCE [LARGE SCALE GENOMIC DNA]</scope>
    <source>
        <strain evidence="4 7">22DIII</strain>
    </source>
</reference>
<keyword evidence="1" id="KW-0812">Transmembrane</keyword>
<keyword evidence="1" id="KW-0472">Membrane</keyword>
<reference evidence="3 6" key="1">
    <citation type="journal article" date="2015" name="Genome Biol. Evol.">
        <title>Characterization of Three Mycobacterium spp. with Potential Use in Bioremediation by Genome Sequencing and Comparative Genomics.</title>
        <authorList>
            <person name="Das S."/>
            <person name="Pettersson B.M."/>
            <person name="Behra P.R."/>
            <person name="Ramesh M."/>
            <person name="Dasgupta S."/>
            <person name="Bhattacharya A."/>
            <person name="Kirsebom L.A."/>
        </authorList>
    </citation>
    <scope>NUCLEOTIDE SEQUENCE [LARGE SCALE GENOMIC DNA]</scope>
    <source>
        <strain evidence="3 6">DSM 44075</strain>
    </source>
</reference>
<comment type="caution">
    <text evidence="3">The sequence shown here is derived from an EMBL/GenBank/DDBJ whole genome shotgun (WGS) entry which is preliminary data.</text>
</comment>
<name>A0A0J6VZQ9_9MYCO</name>